<sequence>MNAPFFLMVVSINKTVATGVMQIPIFLESFREIVWAGILGNAIVGPLFIGENLTGELYLHLLENEIDPLITTHLENQIGGNILQENEIRFQQDGAPPHYFPQYENGWMTDFLINGLVEGDR</sequence>
<dbReference type="Proteomes" id="UP001566132">
    <property type="component" value="Unassembled WGS sequence"/>
</dbReference>
<dbReference type="EMBL" id="JBDJPC010000014">
    <property type="protein sequence ID" value="KAL1488463.1"/>
    <property type="molecule type" value="Genomic_DNA"/>
</dbReference>
<reference evidence="1 2" key="1">
    <citation type="submission" date="2024-05" db="EMBL/GenBank/DDBJ databases">
        <title>Genetic variation in Jamaican populations of the coffee berry borer (Hypothenemus hampei).</title>
        <authorList>
            <person name="Errbii M."/>
            <person name="Myrie A."/>
        </authorList>
    </citation>
    <scope>NUCLEOTIDE SEQUENCE [LARGE SCALE GENOMIC DNA]</scope>
    <source>
        <strain evidence="1">JA-Hopewell-2020-01-JO</strain>
        <tissue evidence="1">Whole body</tissue>
    </source>
</reference>
<protein>
    <submittedName>
        <fullName evidence="1">Uncharacterized protein</fullName>
    </submittedName>
</protein>
<dbReference type="AlphaFoldDB" id="A0ABD1E1C0"/>
<comment type="caution">
    <text evidence="1">The sequence shown here is derived from an EMBL/GenBank/DDBJ whole genome shotgun (WGS) entry which is preliminary data.</text>
</comment>
<accession>A0ABD1E1C0</accession>
<evidence type="ECO:0000313" key="2">
    <source>
        <dbReference type="Proteomes" id="UP001566132"/>
    </source>
</evidence>
<gene>
    <name evidence="1" type="ORF">ABEB36_014934</name>
</gene>
<proteinExistence type="predicted"/>
<dbReference type="Gene3D" id="3.30.420.10">
    <property type="entry name" value="Ribonuclease H-like superfamily/Ribonuclease H"/>
    <property type="match status" value="1"/>
</dbReference>
<name>A0ABD1E1C0_HYPHA</name>
<dbReference type="InterPro" id="IPR036397">
    <property type="entry name" value="RNaseH_sf"/>
</dbReference>
<evidence type="ECO:0000313" key="1">
    <source>
        <dbReference type="EMBL" id="KAL1488463.1"/>
    </source>
</evidence>
<organism evidence="1 2">
    <name type="scientific">Hypothenemus hampei</name>
    <name type="common">Coffee berry borer</name>
    <dbReference type="NCBI Taxonomy" id="57062"/>
    <lineage>
        <taxon>Eukaryota</taxon>
        <taxon>Metazoa</taxon>
        <taxon>Ecdysozoa</taxon>
        <taxon>Arthropoda</taxon>
        <taxon>Hexapoda</taxon>
        <taxon>Insecta</taxon>
        <taxon>Pterygota</taxon>
        <taxon>Neoptera</taxon>
        <taxon>Endopterygota</taxon>
        <taxon>Coleoptera</taxon>
        <taxon>Polyphaga</taxon>
        <taxon>Cucujiformia</taxon>
        <taxon>Curculionidae</taxon>
        <taxon>Scolytinae</taxon>
        <taxon>Hypothenemus</taxon>
    </lineage>
</organism>
<keyword evidence="2" id="KW-1185">Reference proteome</keyword>